<dbReference type="GO" id="GO:0016491">
    <property type="term" value="F:oxidoreductase activity"/>
    <property type="evidence" value="ECO:0007669"/>
    <property type="project" value="UniProtKB-KW"/>
</dbReference>
<dbReference type="GO" id="GO:0050661">
    <property type="term" value="F:NADP binding"/>
    <property type="evidence" value="ECO:0007669"/>
    <property type="project" value="InterPro"/>
</dbReference>
<keyword evidence="1" id="KW-0560">Oxidoreductase</keyword>
<evidence type="ECO:0000313" key="7">
    <source>
        <dbReference type="Proteomes" id="UP000368474"/>
    </source>
</evidence>
<evidence type="ECO:0000313" key="6">
    <source>
        <dbReference type="EMBL" id="VVD90682.1"/>
    </source>
</evidence>
<dbReference type="AlphaFoldDB" id="A0A5E4TTZ1"/>
<dbReference type="InterPro" id="IPR036291">
    <property type="entry name" value="NAD(P)-bd_dom_sf"/>
</dbReference>
<protein>
    <submittedName>
        <fullName evidence="6">Oxidoreductase</fullName>
    </submittedName>
</protein>
<dbReference type="PANTHER" id="PTHR43580">
    <property type="entry name" value="OXIDOREDUCTASE GLYR1-RELATED"/>
    <property type="match status" value="1"/>
</dbReference>
<dbReference type="InterPro" id="IPR029154">
    <property type="entry name" value="HIBADH-like_NADP-bd"/>
</dbReference>
<name>A0A5E4TTZ1_9BURK</name>
<dbReference type="InterPro" id="IPR006115">
    <property type="entry name" value="6PGDH_NADP-bd"/>
</dbReference>
<dbReference type="PIRSF" id="PIRSF000103">
    <property type="entry name" value="HIBADH"/>
    <property type="match status" value="1"/>
</dbReference>
<feature type="active site" evidence="3">
    <location>
        <position position="194"/>
    </location>
</feature>
<dbReference type="RefSeq" id="WP_217424725.1">
    <property type="nucleotide sequence ID" value="NZ_CABPSD010000003.1"/>
</dbReference>
<evidence type="ECO:0000256" key="2">
    <source>
        <dbReference type="ARBA" id="ARBA00023027"/>
    </source>
</evidence>
<accession>A0A5E4TTZ1</accession>
<evidence type="ECO:0000259" key="5">
    <source>
        <dbReference type="Pfam" id="PF14833"/>
    </source>
</evidence>
<dbReference type="Proteomes" id="UP000368474">
    <property type="component" value="Unassembled WGS sequence"/>
</dbReference>
<dbReference type="GO" id="GO:0051287">
    <property type="term" value="F:NAD binding"/>
    <property type="evidence" value="ECO:0007669"/>
    <property type="project" value="InterPro"/>
</dbReference>
<dbReference type="Pfam" id="PF03446">
    <property type="entry name" value="NAD_binding_2"/>
    <property type="match status" value="1"/>
</dbReference>
<reference evidence="6 7" key="1">
    <citation type="submission" date="2019-08" db="EMBL/GenBank/DDBJ databases">
        <authorList>
            <person name="Peeters C."/>
        </authorList>
    </citation>
    <scope>NUCLEOTIDE SEQUENCE [LARGE SCALE GENOMIC DNA]</scope>
    <source>
        <strain evidence="6 7">LMG 31116</strain>
    </source>
</reference>
<dbReference type="InterPro" id="IPR051265">
    <property type="entry name" value="HIBADH-related_NP60_sf"/>
</dbReference>
<dbReference type="EMBL" id="CABPSD010000003">
    <property type="protein sequence ID" value="VVD90682.1"/>
    <property type="molecule type" value="Genomic_DNA"/>
</dbReference>
<dbReference type="SUPFAM" id="SSF48179">
    <property type="entry name" value="6-phosphogluconate dehydrogenase C-terminal domain-like"/>
    <property type="match status" value="1"/>
</dbReference>
<organism evidence="6 7">
    <name type="scientific">Pandoraea morbifera</name>
    <dbReference type="NCBI Taxonomy" id="2508300"/>
    <lineage>
        <taxon>Bacteria</taxon>
        <taxon>Pseudomonadati</taxon>
        <taxon>Pseudomonadota</taxon>
        <taxon>Betaproteobacteria</taxon>
        <taxon>Burkholderiales</taxon>
        <taxon>Burkholderiaceae</taxon>
        <taxon>Pandoraea</taxon>
    </lineage>
</organism>
<dbReference type="InterPro" id="IPR008927">
    <property type="entry name" value="6-PGluconate_DH-like_C_sf"/>
</dbReference>
<dbReference type="InterPro" id="IPR013328">
    <property type="entry name" value="6PGD_dom2"/>
</dbReference>
<dbReference type="Gene3D" id="3.40.50.720">
    <property type="entry name" value="NAD(P)-binding Rossmann-like Domain"/>
    <property type="match status" value="1"/>
</dbReference>
<feature type="domain" description="6-phosphogluconate dehydrogenase NADP-binding" evidence="4">
    <location>
        <begin position="32"/>
        <end position="184"/>
    </location>
</feature>
<sequence>MASRRHLQQLRLKFGWHRLDGAMPAYQGNQMEIGIIGLGAMGREIARNLVAAGHSVNAWNRSGGNVEGVRMVETPAQALQADMALTMLSDDSAIRDVLLSANLLSQARPGLVHVVASTISVAFAQELVAIHRAAGVAYLAAPVLGRPDAAAKGELNVLAAGAPGALEKVKPALDAISKKVWHMGDEPPTAYAAKIACNMMITMAIEAMAEAVVLTETNGLSRERFFELILGTLFGSRPYQTYSGNIIRNDYQPGFKATLGLKDLRLAKAAATDAARVLPMLDVVHGRMRDAVNAGFGDRDWSAIAKLTIDHG</sequence>
<dbReference type="Pfam" id="PF14833">
    <property type="entry name" value="NAD_binding_11"/>
    <property type="match status" value="1"/>
</dbReference>
<proteinExistence type="predicted"/>
<dbReference type="Gene3D" id="1.10.1040.10">
    <property type="entry name" value="N-(1-d-carboxylethyl)-l-norvaline Dehydrogenase, domain 2"/>
    <property type="match status" value="1"/>
</dbReference>
<feature type="domain" description="3-hydroxyisobutyrate dehydrogenase-like NAD-binding" evidence="5">
    <location>
        <begin position="190"/>
        <end position="307"/>
    </location>
</feature>
<evidence type="ECO:0000256" key="3">
    <source>
        <dbReference type="PIRSR" id="PIRSR000103-1"/>
    </source>
</evidence>
<keyword evidence="7" id="KW-1185">Reference proteome</keyword>
<dbReference type="InterPro" id="IPR015815">
    <property type="entry name" value="HIBADH-related"/>
</dbReference>
<keyword evidence="2" id="KW-0520">NAD</keyword>
<dbReference type="SUPFAM" id="SSF51735">
    <property type="entry name" value="NAD(P)-binding Rossmann-fold domains"/>
    <property type="match status" value="1"/>
</dbReference>
<dbReference type="PANTHER" id="PTHR43580:SF2">
    <property type="entry name" value="CYTOKINE-LIKE NUCLEAR FACTOR N-PAC"/>
    <property type="match status" value="1"/>
</dbReference>
<evidence type="ECO:0000259" key="4">
    <source>
        <dbReference type="Pfam" id="PF03446"/>
    </source>
</evidence>
<gene>
    <name evidence="6" type="ORF">PMO31116_01582</name>
</gene>
<evidence type="ECO:0000256" key="1">
    <source>
        <dbReference type="ARBA" id="ARBA00023002"/>
    </source>
</evidence>